<reference evidence="2 3" key="1">
    <citation type="journal article" date="2024" name="G3 (Bethesda)">
        <title>Genome assembly of Hibiscus sabdariffa L. provides insights into metabolisms of medicinal natural products.</title>
        <authorList>
            <person name="Kim T."/>
        </authorList>
    </citation>
    <scope>NUCLEOTIDE SEQUENCE [LARGE SCALE GENOMIC DNA]</scope>
    <source>
        <strain evidence="2">TK-2024</strain>
        <tissue evidence="2">Old leaves</tissue>
    </source>
</reference>
<keyword evidence="3" id="KW-1185">Reference proteome</keyword>
<evidence type="ECO:0000313" key="3">
    <source>
        <dbReference type="Proteomes" id="UP001472677"/>
    </source>
</evidence>
<sequence length="118" mass="12588">MHGSEKWVLLRGSGSEHLSKDSNKGEQGGKVVVASKDVVVQEPITLNMGTHVAVRVGSQGGDRTGNQTCKKQVSRQSNKVGLDEWVGNLDRELERSARGGESSSLGGGEQRMAETVEV</sequence>
<feature type="region of interest" description="Disordered" evidence="1">
    <location>
        <begin position="57"/>
        <end position="77"/>
    </location>
</feature>
<feature type="region of interest" description="Disordered" evidence="1">
    <location>
        <begin position="1"/>
        <end position="29"/>
    </location>
</feature>
<accession>A0ABR2E775</accession>
<feature type="region of interest" description="Disordered" evidence="1">
    <location>
        <begin position="92"/>
        <end position="118"/>
    </location>
</feature>
<dbReference type="Proteomes" id="UP001472677">
    <property type="component" value="Unassembled WGS sequence"/>
</dbReference>
<organism evidence="2 3">
    <name type="scientific">Hibiscus sabdariffa</name>
    <name type="common">roselle</name>
    <dbReference type="NCBI Taxonomy" id="183260"/>
    <lineage>
        <taxon>Eukaryota</taxon>
        <taxon>Viridiplantae</taxon>
        <taxon>Streptophyta</taxon>
        <taxon>Embryophyta</taxon>
        <taxon>Tracheophyta</taxon>
        <taxon>Spermatophyta</taxon>
        <taxon>Magnoliopsida</taxon>
        <taxon>eudicotyledons</taxon>
        <taxon>Gunneridae</taxon>
        <taxon>Pentapetalae</taxon>
        <taxon>rosids</taxon>
        <taxon>malvids</taxon>
        <taxon>Malvales</taxon>
        <taxon>Malvaceae</taxon>
        <taxon>Malvoideae</taxon>
        <taxon>Hibiscus</taxon>
    </lineage>
</organism>
<protein>
    <submittedName>
        <fullName evidence="2">Uncharacterized protein</fullName>
    </submittedName>
</protein>
<proteinExistence type="predicted"/>
<name>A0ABR2E775_9ROSI</name>
<comment type="caution">
    <text evidence="2">The sequence shown here is derived from an EMBL/GenBank/DDBJ whole genome shotgun (WGS) entry which is preliminary data.</text>
</comment>
<dbReference type="EMBL" id="JBBPBM010000019">
    <property type="protein sequence ID" value="KAK8553866.1"/>
    <property type="molecule type" value="Genomic_DNA"/>
</dbReference>
<gene>
    <name evidence="2" type="ORF">V6N12_030847</name>
</gene>
<evidence type="ECO:0000256" key="1">
    <source>
        <dbReference type="SAM" id="MobiDB-lite"/>
    </source>
</evidence>
<evidence type="ECO:0000313" key="2">
    <source>
        <dbReference type="EMBL" id="KAK8553866.1"/>
    </source>
</evidence>
<feature type="compositionally biased region" description="Polar residues" evidence="1">
    <location>
        <begin position="64"/>
        <end position="77"/>
    </location>
</feature>